<dbReference type="GO" id="GO:0006506">
    <property type="term" value="P:GPI anchor biosynthetic process"/>
    <property type="evidence" value="ECO:0007669"/>
    <property type="project" value="UniProtKB-UniPathway"/>
</dbReference>
<feature type="transmembrane region" description="Helical" evidence="10">
    <location>
        <begin position="84"/>
        <end position="104"/>
    </location>
</feature>
<dbReference type="GO" id="GO:0016020">
    <property type="term" value="C:membrane"/>
    <property type="evidence" value="ECO:0007669"/>
    <property type="project" value="GOC"/>
</dbReference>
<organism evidence="11 12">
    <name type="scientific">Candidatus Woesebacteria bacterium GW2011_GWB1_39_10</name>
    <dbReference type="NCBI Taxonomy" id="1618572"/>
    <lineage>
        <taxon>Bacteria</taxon>
        <taxon>Candidatus Woeseibacteriota</taxon>
    </lineage>
</organism>
<keyword evidence="9 10" id="KW-0472">Membrane</keyword>
<feature type="transmembrane region" description="Helical" evidence="10">
    <location>
        <begin position="116"/>
        <end position="136"/>
    </location>
</feature>
<protein>
    <recommendedName>
        <fullName evidence="13">Glycosyltransferase RgtA/B/C/D-like domain-containing protein</fullName>
    </recommendedName>
</protein>
<dbReference type="GO" id="GO:0004376">
    <property type="term" value="F:GPI mannosyltransferase activity"/>
    <property type="evidence" value="ECO:0007669"/>
    <property type="project" value="InterPro"/>
</dbReference>
<feature type="transmembrane region" description="Helical" evidence="10">
    <location>
        <begin position="321"/>
        <end position="338"/>
    </location>
</feature>
<keyword evidence="7" id="KW-0256">Endoplasmic reticulum</keyword>
<name>A0A0G0LV12_9BACT</name>
<comment type="pathway">
    <text evidence="2">Glycolipid biosynthesis; glycosylphosphatidylinositol-anchor biosynthesis.</text>
</comment>
<keyword evidence="5" id="KW-0808">Transferase</keyword>
<evidence type="ECO:0000313" key="12">
    <source>
        <dbReference type="Proteomes" id="UP000034774"/>
    </source>
</evidence>
<evidence type="ECO:0000256" key="6">
    <source>
        <dbReference type="ARBA" id="ARBA00022692"/>
    </source>
</evidence>
<keyword evidence="4" id="KW-0328">Glycosyltransferase</keyword>
<dbReference type="Proteomes" id="UP000034774">
    <property type="component" value="Unassembled WGS sequence"/>
</dbReference>
<feature type="transmembrane region" description="Helical" evidence="10">
    <location>
        <begin position="54"/>
        <end position="72"/>
    </location>
</feature>
<dbReference type="Pfam" id="PF04188">
    <property type="entry name" value="Mannosyl_trans2"/>
    <property type="match status" value="1"/>
</dbReference>
<dbReference type="EMBL" id="LBVU01000004">
    <property type="protein sequence ID" value="KKQ91840.1"/>
    <property type="molecule type" value="Genomic_DNA"/>
</dbReference>
<gene>
    <name evidence="11" type="ORF">UT17_C0004G0188</name>
</gene>
<dbReference type="STRING" id="1618572.UT17_C0004G0188"/>
<dbReference type="PANTHER" id="PTHR12468:SF2">
    <property type="entry name" value="GPI MANNOSYLTRANSFERASE 2"/>
    <property type="match status" value="1"/>
</dbReference>
<sequence>MKLGKCTKMFKKILTSFLIWRVALFLIAFLSIYFLPVFGARFPYVDKVLEITHLPYWVWGFGNFDGVHYLRIAQDGYLAQYSQAFFPLFPLLIQFFSFVFPRVANLDTSFFTDPAFFYSGIILSNLFFLAALYVLFKLINIDFKKDTAFLTVVFLLVFPTSFFFGSVYTESLFLLLMVSSIYFIRKRNFFWGAILIFLATATRITGVLLIPLYLIEVFQSRNKFNYIWTLVTPLGLLAYMYFLKITFNDSFYFLTAQPIFGAGRSGADLILLPQVIYRYIKIFLTTNILTLPFFNALIEFVFTLISLTALIVFFKKMRFSYWIFSVSALLLPTLTGTFSSMPRYVLMSVVLLFPYLITRFRKYVRPAILASALLGILLTVFFVRGYWIA</sequence>
<dbReference type="GO" id="GO:0031501">
    <property type="term" value="C:mannosyltransferase complex"/>
    <property type="evidence" value="ECO:0007669"/>
    <property type="project" value="TreeGrafter"/>
</dbReference>
<dbReference type="PANTHER" id="PTHR12468">
    <property type="entry name" value="GPI MANNOSYLTRANSFERASE 2"/>
    <property type="match status" value="1"/>
</dbReference>
<feature type="transmembrane region" description="Helical" evidence="10">
    <location>
        <begin position="12"/>
        <end position="34"/>
    </location>
</feature>
<feature type="transmembrane region" description="Helical" evidence="10">
    <location>
        <begin position="148"/>
        <end position="169"/>
    </location>
</feature>
<dbReference type="InterPro" id="IPR007315">
    <property type="entry name" value="PIG-V/Gpi18"/>
</dbReference>
<dbReference type="UniPathway" id="UPA00196"/>
<evidence type="ECO:0000256" key="5">
    <source>
        <dbReference type="ARBA" id="ARBA00022679"/>
    </source>
</evidence>
<feature type="transmembrane region" description="Helical" evidence="10">
    <location>
        <begin position="189"/>
        <end position="214"/>
    </location>
</feature>
<evidence type="ECO:0000256" key="1">
    <source>
        <dbReference type="ARBA" id="ARBA00004477"/>
    </source>
</evidence>
<evidence type="ECO:0000256" key="4">
    <source>
        <dbReference type="ARBA" id="ARBA00022676"/>
    </source>
</evidence>
<evidence type="ECO:0000313" key="11">
    <source>
        <dbReference type="EMBL" id="KKQ91840.1"/>
    </source>
</evidence>
<dbReference type="AlphaFoldDB" id="A0A0G0LV12"/>
<evidence type="ECO:0000256" key="7">
    <source>
        <dbReference type="ARBA" id="ARBA00022824"/>
    </source>
</evidence>
<keyword evidence="3" id="KW-0337">GPI-anchor biosynthesis</keyword>
<evidence type="ECO:0008006" key="13">
    <source>
        <dbReference type="Google" id="ProtNLM"/>
    </source>
</evidence>
<accession>A0A0G0LV12</accession>
<keyword evidence="8 10" id="KW-1133">Transmembrane helix</keyword>
<evidence type="ECO:0000256" key="9">
    <source>
        <dbReference type="ARBA" id="ARBA00023136"/>
    </source>
</evidence>
<evidence type="ECO:0000256" key="10">
    <source>
        <dbReference type="SAM" id="Phobius"/>
    </source>
</evidence>
<feature type="transmembrane region" description="Helical" evidence="10">
    <location>
        <begin position="226"/>
        <end position="243"/>
    </location>
</feature>
<feature type="transmembrane region" description="Helical" evidence="10">
    <location>
        <begin position="367"/>
        <end position="387"/>
    </location>
</feature>
<evidence type="ECO:0000256" key="2">
    <source>
        <dbReference type="ARBA" id="ARBA00004687"/>
    </source>
</evidence>
<evidence type="ECO:0000256" key="3">
    <source>
        <dbReference type="ARBA" id="ARBA00022502"/>
    </source>
</evidence>
<comment type="subcellular location">
    <subcellularLocation>
        <location evidence="1">Endoplasmic reticulum membrane</location>
        <topology evidence="1">Multi-pass membrane protein</topology>
    </subcellularLocation>
</comment>
<reference evidence="11 12" key="1">
    <citation type="journal article" date="2015" name="Nature">
        <title>rRNA introns, odd ribosomes, and small enigmatic genomes across a large radiation of phyla.</title>
        <authorList>
            <person name="Brown C.T."/>
            <person name="Hug L.A."/>
            <person name="Thomas B.C."/>
            <person name="Sharon I."/>
            <person name="Castelle C.J."/>
            <person name="Singh A."/>
            <person name="Wilkins M.J."/>
            <person name="Williams K.H."/>
            <person name="Banfield J.F."/>
        </authorList>
    </citation>
    <scope>NUCLEOTIDE SEQUENCE [LARGE SCALE GENOMIC DNA]</scope>
</reference>
<keyword evidence="6 10" id="KW-0812">Transmembrane</keyword>
<comment type="caution">
    <text evidence="11">The sequence shown here is derived from an EMBL/GenBank/DDBJ whole genome shotgun (WGS) entry which is preliminary data.</text>
</comment>
<proteinExistence type="predicted"/>
<feature type="transmembrane region" description="Helical" evidence="10">
    <location>
        <begin position="293"/>
        <end position="314"/>
    </location>
</feature>
<evidence type="ECO:0000256" key="8">
    <source>
        <dbReference type="ARBA" id="ARBA00022989"/>
    </source>
</evidence>
<dbReference type="GO" id="GO:0000009">
    <property type="term" value="F:alpha-1,6-mannosyltransferase activity"/>
    <property type="evidence" value="ECO:0007669"/>
    <property type="project" value="InterPro"/>
</dbReference>